<evidence type="ECO:0000259" key="1">
    <source>
        <dbReference type="Pfam" id="PF12680"/>
    </source>
</evidence>
<sequence>MSGFYTDALAREGEAPVLRSFSERDHPNAILLKNAHEAFQQGDLDALFGLMTPDITWHMPGNNVLAGDFVGRDAIMGSFAALQANVDAYWAWPLDYFGSDHHVVLVALVRARKGERTLETKECLLWRVDDGGKLAEVWHMALDEKAWDAFFCGD</sequence>
<comment type="caution">
    <text evidence="2">The sequence shown here is derived from an EMBL/GenBank/DDBJ whole genome shotgun (WGS) entry which is preliminary data.</text>
</comment>
<dbReference type="EMBL" id="NSLI01000005">
    <property type="protein sequence ID" value="PAX06778.1"/>
    <property type="molecule type" value="Genomic_DNA"/>
</dbReference>
<dbReference type="InterPro" id="IPR037401">
    <property type="entry name" value="SnoaL-like"/>
</dbReference>
<keyword evidence="3" id="KW-1185">Reference proteome</keyword>
<proteinExistence type="predicted"/>
<evidence type="ECO:0000313" key="3">
    <source>
        <dbReference type="Proteomes" id="UP000218151"/>
    </source>
</evidence>
<feature type="domain" description="SnoaL-like" evidence="1">
    <location>
        <begin position="36"/>
        <end position="136"/>
    </location>
</feature>
<reference evidence="3" key="1">
    <citation type="submission" date="2017-09" db="EMBL/GenBank/DDBJ databases">
        <authorList>
            <person name="Feng G."/>
            <person name="Zhu H."/>
        </authorList>
    </citation>
    <scope>NUCLEOTIDE SEQUENCE [LARGE SCALE GENOMIC DNA]</scope>
    <source>
        <strain evidence="3">1PNM-20</strain>
    </source>
</reference>
<dbReference type="Gene3D" id="3.10.450.50">
    <property type="match status" value="1"/>
</dbReference>
<accession>A0A2A2SBZ0</accession>
<gene>
    <name evidence="2" type="ORF">CKY28_16800</name>
</gene>
<name>A0A2A2SBZ0_9SPHN</name>
<dbReference type="Pfam" id="PF12680">
    <property type="entry name" value="SnoaL_2"/>
    <property type="match status" value="1"/>
</dbReference>
<dbReference type="InterPro" id="IPR032710">
    <property type="entry name" value="NTF2-like_dom_sf"/>
</dbReference>
<evidence type="ECO:0000313" key="2">
    <source>
        <dbReference type="EMBL" id="PAX06778.1"/>
    </source>
</evidence>
<organism evidence="2 3">
    <name type="scientific">Sphingomonas lenta</name>
    <dbReference type="NCBI Taxonomy" id="1141887"/>
    <lineage>
        <taxon>Bacteria</taxon>
        <taxon>Pseudomonadati</taxon>
        <taxon>Pseudomonadota</taxon>
        <taxon>Alphaproteobacteria</taxon>
        <taxon>Sphingomonadales</taxon>
        <taxon>Sphingomonadaceae</taxon>
        <taxon>Sphingomonas</taxon>
    </lineage>
</organism>
<dbReference type="RefSeq" id="WP_095999523.1">
    <property type="nucleotide sequence ID" value="NZ_NSLI01000005.1"/>
</dbReference>
<protein>
    <recommendedName>
        <fullName evidence="1">SnoaL-like domain-containing protein</fullName>
    </recommendedName>
</protein>
<dbReference type="OrthoDB" id="9781757at2"/>
<dbReference type="Proteomes" id="UP000218151">
    <property type="component" value="Unassembled WGS sequence"/>
</dbReference>
<dbReference type="SUPFAM" id="SSF54427">
    <property type="entry name" value="NTF2-like"/>
    <property type="match status" value="1"/>
</dbReference>
<dbReference type="AlphaFoldDB" id="A0A2A2SBZ0"/>